<organism evidence="1 2">
    <name type="scientific">Pedobacter paludis</name>
    <dbReference type="NCBI Taxonomy" id="2203212"/>
    <lineage>
        <taxon>Bacteria</taxon>
        <taxon>Pseudomonadati</taxon>
        <taxon>Bacteroidota</taxon>
        <taxon>Sphingobacteriia</taxon>
        <taxon>Sphingobacteriales</taxon>
        <taxon>Sphingobacteriaceae</taxon>
        <taxon>Pedobacter</taxon>
    </lineage>
</organism>
<evidence type="ECO:0008006" key="3">
    <source>
        <dbReference type="Google" id="ProtNLM"/>
    </source>
</evidence>
<keyword evidence="2" id="KW-1185">Reference proteome</keyword>
<protein>
    <recommendedName>
        <fullName evidence="3">Lipoprotein</fullName>
    </recommendedName>
</protein>
<proteinExistence type="predicted"/>
<reference evidence="2" key="1">
    <citation type="submission" date="2018-05" db="EMBL/GenBank/DDBJ databases">
        <title>Pedobacter paludis sp. nov., isolated from wetland soil.</title>
        <authorList>
            <person name="Zhang Y."/>
        </authorList>
    </citation>
    <scope>NUCLEOTIDE SEQUENCE [LARGE SCALE GENOMIC DNA]</scope>
    <source>
        <strain evidence="2">R-8</strain>
    </source>
</reference>
<accession>A0A317F2S5</accession>
<dbReference type="Proteomes" id="UP000245391">
    <property type="component" value="Unassembled WGS sequence"/>
</dbReference>
<name>A0A317F2S5_9SPHI</name>
<comment type="caution">
    <text evidence="1">The sequence shown here is derived from an EMBL/GenBank/DDBJ whole genome shotgun (WGS) entry which is preliminary data.</text>
</comment>
<dbReference type="PROSITE" id="PS51257">
    <property type="entry name" value="PROKAR_LIPOPROTEIN"/>
    <property type="match status" value="1"/>
</dbReference>
<evidence type="ECO:0000313" key="1">
    <source>
        <dbReference type="EMBL" id="PWS31786.1"/>
    </source>
</evidence>
<evidence type="ECO:0000313" key="2">
    <source>
        <dbReference type="Proteomes" id="UP000245391"/>
    </source>
</evidence>
<dbReference type="EMBL" id="QGNY01000003">
    <property type="protein sequence ID" value="PWS31786.1"/>
    <property type="molecule type" value="Genomic_DNA"/>
</dbReference>
<sequence length="179" mass="20763">MVIMKNKYLIVIMGVFFALFFTSCHDILTNLDNETEMVTDSLSYKELIGTYTFVPKDYQAKILHIETKDTIILKITSDSLHTTKSGGYSGKYEINRMILVKHINYTLPYKNDWYLDFLKEKNILIPNILNFNQNIKNFSNISYEIRKDTSGVLHIIGVTGDEGGEYNEAFEVFNFKKTK</sequence>
<gene>
    <name evidence="1" type="ORF">DF947_08275</name>
</gene>
<dbReference type="AlphaFoldDB" id="A0A317F2S5"/>